<feature type="transmembrane region" description="Helical" evidence="1">
    <location>
        <begin position="116"/>
        <end position="135"/>
    </location>
</feature>
<keyword evidence="1" id="KW-1133">Transmembrane helix</keyword>
<dbReference type="RefSeq" id="WP_208151900.1">
    <property type="nucleotide sequence ID" value="NZ_JAGEVF010000001.1"/>
</dbReference>
<dbReference type="SUPFAM" id="SSF103473">
    <property type="entry name" value="MFS general substrate transporter"/>
    <property type="match status" value="1"/>
</dbReference>
<feature type="transmembrane region" description="Helical" evidence="1">
    <location>
        <begin position="37"/>
        <end position="59"/>
    </location>
</feature>
<evidence type="ECO:0000313" key="2">
    <source>
        <dbReference type="EMBL" id="MBO3115117.1"/>
    </source>
</evidence>
<sequence>MENDTLKNIWSIQGKDFTPSSAKDIINKAKKQRQGQYIGIGVMGITVLILVAYSIYFATTFWNNFTLGLVLMISSLLFRIVLEVITVYKKENRLIEMDSKSYHSYLKRHYRLRLIINYYITPLCFIIYAYGFYLLLPFFKREFSNGFYNYLLVSGILSILVVLGIVINSVVKERRFFKELSNH</sequence>
<dbReference type="Proteomes" id="UP000676776">
    <property type="component" value="Unassembled WGS sequence"/>
</dbReference>
<proteinExistence type="predicted"/>
<feature type="transmembrane region" description="Helical" evidence="1">
    <location>
        <begin position="147"/>
        <end position="171"/>
    </location>
</feature>
<gene>
    <name evidence="2" type="ORF">J4050_00055</name>
</gene>
<comment type="caution">
    <text evidence="2">The sequence shown here is derived from an EMBL/GenBank/DDBJ whole genome shotgun (WGS) entry which is preliminary data.</text>
</comment>
<name>A0ABS3SX92_9FLAO</name>
<protein>
    <recommendedName>
        <fullName evidence="4">DUF3278 domain-containing protein</fullName>
    </recommendedName>
</protein>
<keyword evidence="1" id="KW-0812">Transmembrane</keyword>
<accession>A0ABS3SX92</accession>
<dbReference type="EMBL" id="JAGEVF010000001">
    <property type="protein sequence ID" value="MBO3115117.1"/>
    <property type="molecule type" value="Genomic_DNA"/>
</dbReference>
<organism evidence="2 3">
    <name type="scientific">Winogradskyella pelagia</name>
    <dbReference type="NCBI Taxonomy" id="2819984"/>
    <lineage>
        <taxon>Bacteria</taxon>
        <taxon>Pseudomonadati</taxon>
        <taxon>Bacteroidota</taxon>
        <taxon>Flavobacteriia</taxon>
        <taxon>Flavobacteriales</taxon>
        <taxon>Flavobacteriaceae</taxon>
        <taxon>Winogradskyella</taxon>
    </lineage>
</organism>
<keyword evidence="3" id="KW-1185">Reference proteome</keyword>
<reference evidence="2 3" key="1">
    <citation type="submission" date="2021-03" db="EMBL/GenBank/DDBJ databases">
        <title>Winogradskyella sp. nov., isolated from costal sediment.</title>
        <authorList>
            <person name="Gao C."/>
        </authorList>
    </citation>
    <scope>NUCLEOTIDE SEQUENCE [LARGE SCALE GENOMIC DNA]</scope>
    <source>
        <strain evidence="2 3">DF17</strain>
    </source>
</reference>
<evidence type="ECO:0008006" key="4">
    <source>
        <dbReference type="Google" id="ProtNLM"/>
    </source>
</evidence>
<evidence type="ECO:0000256" key="1">
    <source>
        <dbReference type="SAM" id="Phobius"/>
    </source>
</evidence>
<dbReference type="InterPro" id="IPR036259">
    <property type="entry name" value="MFS_trans_sf"/>
</dbReference>
<evidence type="ECO:0000313" key="3">
    <source>
        <dbReference type="Proteomes" id="UP000676776"/>
    </source>
</evidence>
<keyword evidence="1" id="KW-0472">Membrane</keyword>
<feature type="transmembrane region" description="Helical" evidence="1">
    <location>
        <begin position="65"/>
        <end position="88"/>
    </location>
</feature>